<gene>
    <name evidence="2" type="primary">minJ</name>
    <name evidence="2" type="ORF">SDC9_13558</name>
</gene>
<keyword evidence="1" id="KW-0812">Transmembrane</keyword>
<dbReference type="EMBL" id="VSSQ01000039">
    <property type="protein sequence ID" value="MPL67855.1"/>
    <property type="molecule type" value="Genomic_DNA"/>
</dbReference>
<feature type="transmembrane region" description="Helical" evidence="1">
    <location>
        <begin position="124"/>
        <end position="143"/>
    </location>
</feature>
<evidence type="ECO:0000313" key="2">
    <source>
        <dbReference type="EMBL" id="MPL67855.1"/>
    </source>
</evidence>
<dbReference type="GO" id="GO:0051301">
    <property type="term" value="P:cell division"/>
    <property type="evidence" value="ECO:0007669"/>
    <property type="project" value="UniProtKB-KW"/>
</dbReference>
<dbReference type="InterPro" id="IPR036034">
    <property type="entry name" value="PDZ_sf"/>
</dbReference>
<proteinExistence type="predicted"/>
<feature type="transmembrane region" description="Helical" evidence="1">
    <location>
        <begin position="269"/>
        <end position="289"/>
    </location>
</feature>
<dbReference type="Gene3D" id="2.30.42.10">
    <property type="match status" value="1"/>
</dbReference>
<comment type="caution">
    <text evidence="2">The sequence shown here is derived from an EMBL/GenBank/DDBJ whole genome shotgun (WGS) entry which is preliminary data.</text>
</comment>
<sequence length="430" mass="48132">MRQAFWLAAFWHTRGEVMFPWEQVLQLVLRQTIAVFFEPVFWIIVAFLGVQYWQTKRSQTRMFGTAIYSLRQQLLLAAFYGSIGGVVASMMLTFVGVTLNQLGFNYIWPLALLIMMINTRFLCFAYAGGLVALSSVVFGWPVVNVPQVLALVAILHVTESLLIALSSRYSAMPLFIKRDDGRLVGAFSLQNFWPLPLVLLVAAASPGGESLANSVKMADWWPLIPIGMEPPEGQHWIYAMMPVVAALGYTDMAVTSLPYKRRLRSALHLGIYSIILLALAVLSAKYQWLQIIAALVCPLGHELLIQLDNKEETEGAPLFVPPEKGVMVLDTVTDTPARKLGLQPGDIIYSLAGIPINCGSDLAGAIAYAPPAFDIVYNRQGREKVKTMKFFKNERRLGIILVPEGHEQYYAVMATEKIAFLEWFQKRRNK</sequence>
<keyword evidence="1" id="KW-1133">Transmembrane helix</keyword>
<feature type="transmembrane region" description="Helical" evidence="1">
    <location>
        <begin position="31"/>
        <end position="53"/>
    </location>
</feature>
<feature type="transmembrane region" description="Helical" evidence="1">
    <location>
        <begin position="183"/>
        <end position="204"/>
    </location>
</feature>
<accession>A0A644TLK1</accession>
<feature type="transmembrane region" description="Helical" evidence="1">
    <location>
        <begin position="149"/>
        <end position="171"/>
    </location>
</feature>
<reference evidence="2" key="1">
    <citation type="submission" date="2019-08" db="EMBL/GenBank/DDBJ databases">
        <authorList>
            <person name="Kucharzyk K."/>
            <person name="Murdoch R.W."/>
            <person name="Higgins S."/>
            <person name="Loffler F."/>
        </authorList>
    </citation>
    <scope>NUCLEOTIDE SEQUENCE</scope>
</reference>
<feature type="transmembrane region" description="Helical" evidence="1">
    <location>
        <begin position="236"/>
        <end position="257"/>
    </location>
</feature>
<dbReference type="AlphaFoldDB" id="A0A644TLK1"/>
<protein>
    <submittedName>
        <fullName evidence="2">Cell division topological determinant MinJ</fullName>
    </submittedName>
</protein>
<feature type="transmembrane region" description="Helical" evidence="1">
    <location>
        <begin position="74"/>
        <end position="95"/>
    </location>
</feature>
<dbReference type="SUPFAM" id="SSF50156">
    <property type="entry name" value="PDZ domain-like"/>
    <property type="match status" value="1"/>
</dbReference>
<name>A0A644TLK1_9ZZZZ</name>
<organism evidence="2">
    <name type="scientific">bioreactor metagenome</name>
    <dbReference type="NCBI Taxonomy" id="1076179"/>
    <lineage>
        <taxon>unclassified sequences</taxon>
        <taxon>metagenomes</taxon>
        <taxon>ecological metagenomes</taxon>
    </lineage>
</organism>
<keyword evidence="2" id="KW-0132">Cell division</keyword>
<evidence type="ECO:0000256" key="1">
    <source>
        <dbReference type="SAM" id="Phobius"/>
    </source>
</evidence>
<keyword evidence="1" id="KW-0472">Membrane</keyword>
<keyword evidence="2" id="KW-0131">Cell cycle</keyword>